<dbReference type="InterPro" id="IPR011990">
    <property type="entry name" value="TPR-like_helical_dom_sf"/>
</dbReference>
<sequence>MDYIQLRSLLSSCIHSKSLHKAKLIHQKLLASGLQHSIPLSKNLISLYISCRSTDAAESVFEALGNPLDITLWNGVLAAYTNNSMFTHALHLFDKLLLLPGIAPDSYTYPSVLKACGGLGRVACGRKLHSLLLKNGCVSDVVVGSSVLGMYGKCGMFKDAVQVFDEMSVRDVPCWNAVISCYFQDGQLGKALEVFDRMVRAGLVPNSTSLATAISACGRLLDLDKGKEIHLELVRNGVVVDDFVGSALVDMYGKCGRLDLAKDIFYRCQPKSVSLWNSMISAHSWKGDTESCMELFVRMTEEQVKPTATTLCSLLMVCSRSAHLRHGKFVHGYITRHQIGADIYVNCSLMDLYFKCGHVKSAEYIFAEVSEPFTAVSWNLMISGYATAGLYFESLEFFAAMTKAGVKPDAVTFTSVLPVCSQLAVLEKGKQIHQCITEHNLESNEMVMGALLDMYSKCGAIGEARNVFNRLPDRDCVTWTSMITAYGSHGKGHEAINLFCEMEKSRAKPDSVTFLAVMSACSHSGLLEEGCYYFNHMVSKYGISPSLAHYSCLIDILGRAGRLYEAYNLLQSNPSTKDDVQLLSTLFSACRLHKNIELGEEIGNLLIDKDPNDPSTYVTLSHMYAYENKWDEARELKVKIRRQSLQKSPGYSWIEIHKEIQHFFAGSNKSHHPDNNLVMECLAVLNSHMEMEASPEVEQFTIICCY</sequence>
<proteinExistence type="predicted"/>
<evidence type="ECO:0000256" key="1">
    <source>
        <dbReference type="ARBA" id="ARBA00022737"/>
    </source>
</evidence>
<dbReference type="Gramene" id="Kaladp0037s0296.1.v1.1">
    <property type="protein sequence ID" value="Kaladp0037s0296.1.v1.1.CDS.1"/>
    <property type="gene ID" value="Kaladp0037s0296.v1.1"/>
</dbReference>
<dbReference type="PANTHER" id="PTHR47926">
    <property type="entry name" value="PENTATRICOPEPTIDE REPEAT-CONTAINING PROTEIN"/>
    <property type="match status" value="1"/>
</dbReference>
<organism evidence="3 4">
    <name type="scientific">Kalanchoe fedtschenkoi</name>
    <name type="common">Lavender scallops</name>
    <name type="synonym">South American air plant</name>
    <dbReference type="NCBI Taxonomy" id="63787"/>
    <lineage>
        <taxon>Eukaryota</taxon>
        <taxon>Viridiplantae</taxon>
        <taxon>Streptophyta</taxon>
        <taxon>Embryophyta</taxon>
        <taxon>Tracheophyta</taxon>
        <taxon>Spermatophyta</taxon>
        <taxon>Magnoliopsida</taxon>
        <taxon>eudicotyledons</taxon>
        <taxon>Gunneridae</taxon>
        <taxon>Pentapetalae</taxon>
        <taxon>Saxifragales</taxon>
        <taxon>Crassulaceae</taxon>
        <taxon>Kalanchoe</taxon>
    </lineage>
</organism>
<reference evidence="3" key="1">
    <citation type="submission" date="2021-01" db="UniProtKB">
        <authorList>
            <consortium name="EnsemblPlants"/>
        </authorList>
    </citation>
    <scope>IDENTIFICATION</scope>
</reference>
<feature type="repeat" description="PPR" evidence="2">
    <location>
        <begin position="272"/>
        <end position="306"/>
    </location>
</feature>
<dbReference type="Gene3D" id="1.25.40.10">
    <property type="entry name" value="Tetratricopeptide repeat domain"/>
    <property type="match status" value="5"/>
</dbReference>
<evidence type="ECO:0008006" key="5">
    <source>
        <dbReference type="Google" id="ProtNLM"/>
    </source>
</evidence>
<name>A0A7N0TI04_KALFE</name>
<dbReference type="Proteomes" id="UP000594263">
    <property type="component" value="Unplaced"/>
</dbReference>
<feature type="repeat" description="PPR" evidence="2">
    <location>
        <begin position="510"/>
        <end position="545"/>
    </location>
</feature>
<dbReference type="InterPro" id="IPR002885">
    <property type="entry name" value="PPR_rpt"/>
</dbReference>
<dbReference type="PANTHER" id="PTHR47926:SF452">
    <property type="entry name" value="PENTATRICOPEPTIDE REPEAT-CONTAINING PROTEIN"/>
    <property type="match status" value="1"/>
</dbReference>
<dbReference type="FunFam" id="1.25.40.10:FF:000361">
    <property type="entry name" value="Pentatricopeptide repeat-containing protein chloroplastic"/>
    <property type="match status" value="1"/>
</dbReference>
<accession>A0A7N0TI04</accession>
<dbReference type="Pfam" id="PF20431">
    <property type="entry name" value="E_motif"/>
    <property type="match status" value="1"/>
</dbReference>
<dbReference type="AlphaFoldDB" id="A0A7N0TI04"/>
<dbReference type="GO" id="GO:0003723">
    <property type="term" value="F:RNA binding"/>
    <property type="evidence" value="ECO:0007669"/>
    <property type="project" value="InterPro"/>
</dbReference>
<dbReference type="GO" id="GO:0099402">
    <property type="term" value="P:plant organ development"/>
    <property type="evidence" value="ECO:0007669"/>
    <property type="project" value="UniProtKB-ARBA"/>
</dbReference>
<dbReference type="GO" id="GO:0009451">
    <property type="term" value="P:RNA modification"/>
    <property type="evidence" value="ECO:0007669"/>
    <property type="project" value="InterPro"/>
</dbReference>
<dbReference type="Pfam" id="PF01535">
    <property type="entry name" value="PPR"/>
    <property type="match status" value="3"/>
</dbReference>
<dbReference type="SUPFAM" id="SSF48452">
    <property type="entry name" value="TPR-like"/>
    <property type="match status" value="2"/>
</dbReference>
<evidence type="ECO:0000313" key="4">
    <source>
        <dbReference type="Proteomes" id="UP000594263"/>
    </source>
</evidence>
<dbReference type="NCBIfam" id="TIGR00756">
    <property type="entry name" value="PPR"/>
    <property type="match status" value="5"/>
</dbReference>
<protein>
    <recommendedName>
        <fullName evidence="5">Chlororespiratory reduction 21</fullName>
    </recommendedName>
</protein>
<dbReference type="OMA" id="WNGLMAA"/>
<dbReference type="EnsemblPlants" id="Kaladp0037s0296.1.v1.1">
    <property type="protein sequence ID" value="Kaladp0037s0296.1.v1.1.CDS.1"/>
    <property type="gene ID" value="Kaladp0037s0296.v1.1"/>
</dbReference>
<keyword evidence="4" id="KW-1185">Reference proteome</keyword>
<evidence type="ECO:0000256" key="2">
    <source>
        <dbReference type="PROSITE-ProRule" id="PRU00708"/>
    </source>
</evidence>
<dbReference type="InterPro" id="IPR046960">
    <property type="entry name" value="PPR_At4g14850-like_plant"/>
</dbReference>
<feature type="repeat" description="PPR" evidence="2">
    <location>
        <begin position="374"/>
        <end position="408"/>
    </location>
</feature>
<dbReference type="PROSITE" id="PS51375">
    <property type="entry name" value="PPR"/>
    <property type="match status" value="5"/>
</dbReference>
<feature type="repeat" description="PPR" evidence="2">
    <location>
        <begin position="475"/>
        <end position="509"/>
    </location>
</feature>
<keyword evidence="1" id="KW-0677">Repeat</keyword>
<feature type="repeat" description="PPR" evidence="2">
    <location>
        <begin position="171"/>
        <end position="205"/>
    </location>
</feature>
<dbReference type="FunFam" id="1.25.40.10:FF:000344">
    <property type="entry name" value="Pentatricopeptide repeat-containing protein"/>
    <property type="match status" value="1"/>
</dbReference>
<dbReference type="InterPro" id="IPR046848">
    <property type="entry name" value="E_motif"/>
</dbReference>
<dbReference type="Pfam" id="PF13041">
    <property type="entry name" value="PPR_2"/>
    <property type="match status" value="4"/>
</dbReference>
<dbReference type="FunFam" id="1.25.40.10:FF:000158">
    <property type="entry name" value="pentatricopeptide repeat-containing protein At2g33680"/>
    <property type="match status" value="1"/>
</dbReference>
<evidence type="ECO:0000313" key="3">
    <source>
        <dbReference type="EnsemblPlants" id="Kaladp0037s0296.1.v1.1.CDS.1"/>
    </source>
</evidence>